<dbReference type="GO" id="GO:0003677">
    <property type="term" value="F:DNA binding"/>
    <property type="evidence" value="ECO:0007669"/>
    <property type="project" value="UniProtKB-UniRule"/>
</dbReference>
<dbReference type="InterPro" id="IPR001356">
    <property type="entry name" value="HD"/>
</dbReference>
<dbReference type="PANTHER" id="PTHR24333:SF14">
    <property type="entry name" value="HOMEOBOX DOMAIN-CONTAINING PROTEIN"/>
    <property type="match status" value="1"/>
</dbReference>
<dbReference type="PRINTS" id="PR00024">
    <property type="entry name" value="HOMEOBOX"/>
</dbReference>
<dbReference type="EMBL" id="JAACNH010000008">
    <property type="protein sequence ID" value="KAG8435293.1"/>
    <property type="molecule type" value="Genomic_DNA"/>
</dbReference>
<evidence type="ECO:0000256" key="3">
    <source>
        <dbReference type="ARBA" id="ARBA00023155"/>
    </source>
</evidence>
<feature type="region of interest" description="Disordered" evidence="7">
    <location>
        <begin position="75"/>
        <end position="108"/>
    </location>
</feature>
<evidence type="ECO:0000313" key="9">
    <source>
        <dbReference type="EMBL" id="KAG8435293.1"/>
    </source>
</evidence>
<name>A0A8T2IU93_9PIPI</name>
<feature type="domain" description="Homeobox" evidence="8">
    <location>
        <begin position="104"/>
        <end position="164"/>
    </location>
</feature>
<dbReference type="InterPro" id="IPR009057">
    <property type="entry name" value="Homeodomain-like_sf"/>
</dbReference>
<evidence type="ECO:0000259" key="8">
    <source>
        <dbReference type="PROSITE" id="PS50071"/>
    </source>
</evidence>
<keyword evidence="4 5" id="KW-0539">Nucleus</keyword>
<comment type="subcellular location">
    <subcellularLocation>
        <location evidence="1 5 6">Nucleus</location>
    </subcellularLocation>
</comment>
<dbReference type="CDD" id="cd00086">
    <property type="entry name" value="homeodomain"/>
    <property type="match status" value="1"/>
</dbReference>
<dbReference type="SMART" id="SM00389">
    <property type="entry name" value="HOX"/>
    <property type="match status" value="1"/>
</dbReference>
<reference evidence="9" key="1">
    <citation type="thesis" date="2020" institute="ProQuest LLC" country="789 East Eisenhower Parkway, Ann Arbor, MI, USA">
        <title>Comparative Genomics and Chromosome Evolution.</title>
        <authorList>
            <person name="Mudd A.B."/>
        </authorList>
    </citation>
    <scope>NUCLEOTIDE SEQUENCE</scope>
    <source>
        <strain evidence="9">Female2</strain>
        <tissue evidence="9">Blood</tissue>
    </source>
</reference>
<evidence type="ECO:0000256" key="4">
    <source>
        <dbReference type="ARBA" id="ARBA00023242"/>
    </source>
</evidence>
<keyword evidence="10" id="KW-1185">Reference proteome</keyword>
<dbReference type="AlphaFoldDB" id="A0A8T2IU93"/>
<organism evidence="9 10">
    <name type="scientific">Hymenochirus boettgeri</name>
    <name type="common">Congo dwarf clawed frog</name>
    <dbReference type="NCBI Taxonomy" id="247094"/>
    <lineage>
        <taxon>Eukaryota</taxon>
        <taxon>Metazoa</taxon>
        <taxon>Chordata</taxon>
        <taxon>Craniata</taxon>
        <taxon>Vertebrata</taxon>
        <taxon>Euteleostomi</taxon>
        <taxon>Amphibia</taxon>
        <taxon>Batrachia</taxon>
        <taxon>Anura</taxon>
        <taxon>Pipoidea</taxon>
        <taxon>Pipidae</taxon>
        <taxon>Pipinae</taxon>
        <taxon>Hymenochirus</taxon>
    </lineage>
</organism>
<dbReference type="PROSITE" id="PS00027">
    <property type="entry name" value="HOMEOBOX_1"/>
    <property type="match status" value="1"/>
</dbReference>
<dbReference type="GO" id="GO:0000981">
    <property type="term" value="F:DNA-binding transcription factor activity, RNA polymerase II-specific"/>
    <property type="evidence" value="ECO:0007669"/>
    <property type="project" value="InterPro"/>
</dbReference>
<feature type="compositionally biased region" description="Basic and acidic residues" evidence="7">
    <location>
        <begin position="83"/>
        <end position="107"/>
    </location>
</feature>
<sequence>MDLLGYNFGYPVLPLSSKSKNTGTVKSPLEWSKKENCDLRNVPNGNITSSLQPPIQLQDEPQECQVSSNILKDDPACLQSQSHSERGSNMKENRKETRSALDEDANSRARTKFTPEQLEELEKSFKGNRYIGSSEKRRLSKVLKLSENQIKTWFQNRRMKFKRQSQDARVEAFFSGLYLPYYGDIQTPACSVPPEFPVLAPNTIATAGLPFVPLHSTVNSSGTPTIPTSSPGTFPYSSMILQPMLHNRTLQRYSPY</sequence>
<dbReference type="PANTHER" id="PTHR24333">
    <property type="entry name" value="HOMEO BOX HB9 LIKE A-RELATED"/>
    <property type="match status" value="1"/>
</dbReference>
<dbReference type="PROSITE" id="PS50071">
    <property type="entry name" value="HOMEOBOX_2"/>
    <property type="match status" value="1"/>
</dbReference>
<feature type="DNA-binding region" description="Homeobox" evidence="5">
    <location>
        <begin position="106"/>
        <end position="165"/>
    </location>
</feature>
<dbReference type="SUPFAM" id="SSF46689">
    <property type="entry name" value="Homeodomain-like"/>
    <property type="match status" value="1"/>
</dbReference>
<dbReference type="Gene3D" id="1.10.10.60">
    <property type="entry name" value="Homeodomain-like"/>
    <property type="match status" value="1"/>
</dbReference>
<evidence type="ECO:0000256" key="2">
    <source>
        <dbReference type="ARBA" id="ARBA00023125"/>
    </source>
</evidence>
<evidence type="ECO:0000256" key="7">
    <source>
        <dbReference type="SAM" id="MobiDB-lite"/>
    </source>
</evidence>
<dbReference type="InterPro" id="IPR020479">
    <property type="entry name" value="HD_metazoa"/>
</dbReference>
<dbReference type="InterPro" id="IPR050848">
    <property type="entry name" value="Homeobox_TF"/>
</dbReference>
<evidence type="ECO:0000256" key="1">
    <source>
        <dbReference type="ARBA" id="ARBA00004123"/>
    </source>
</evidence>
<dbReference type="Proteomes" id="UP000812440">
    <property type="component" value="Chromosome 7"/>
</dbReference>
<accession>A0A8T2IU93</accession>
<gene>
    <name evidence="9" type="ORF">GDO86_013300</name>
</gene>
<dbReference type="GO" id="GO:0005634">
    <property type="term" value="C:nucleus"/>
    <property type="evidence" value="ECO:0007669"/>
    <property type="project" value="UniProtKB-SubCell"/>
</dbReference>
<keyword evidence="2 5" id="KW-0238">DNA-binding</keyword>
<dbReference type="InterPro" id="IPR017970">
    <property type="entry name" value="Homeobox_CS"/>
</dbReference>
<dbReference type="Pfam" id="PF00046">
    <property type="entry name" value="Homeodomain"/>
    <property type="match status" value="1"/>
</dbReference>
<proteinExistence type="predicted"/>
<dbReference type="OrthoDB" id="6159439at2759"/>
<evidence type="ECO:0000313" key="10">
    <source>
        <dbReference type="Proteomes" id="UP000812440"/>
    </source>
</evidence>
<comment type="caution">
    <text evidence="9">The sequence shown here is derived from an EMBL/GenBank/DDBJ whole genome shotgun (WGS) entry which is preliminary data.</text>
</comment>
<protein>
    <recommendedName>
        <fullName evidence="8">Homeobox domain-containing protein</fullName>
    </recommendedName>
</protein>
<keyword evidence="3 5" id="KW-0371">Homeobox</keyword>
<evidence type="ECO:0000256" key="6">
    <source>
        <dbReference type="RuleBase" id="RU000682"/>
    </source>
</evidence>
<evidence type="ECO:0000256" key="5">
    <source>
        <dbReference type="PROSITE-ProRule" id="PRU00108"/>
    </source>
</evidence>